<dbReference type="InterPro" id="IPR018253">
    <property type="entry name" value="DnaJ_domain_CS"/>
</dbReference>
<comment type="caution">
    <text evidence="17">The sequence shown here is derived from an EMBL/GenBank/DDBJ whole genome shotgun (WGS) entry which is preliminary data.</text>
</comment>
<evidence type="ECO:0000256" key="11">
    <source>
        <dbReference type="ARBA" id="ARBA00061004"/>
    </source>
</evidence>
<feature type="domain" description="J" evidence="15">
    <location>
        <begin position="6"/>
        <end position="70"/>
    </location>
</feature>
<dbReference type="NCBIfam" id="NF010869">
    <property type="entry name" value="PRK14276.1"/>
    <property type="match status" value="1"/>
</dbReference>
<keyword evidence="8 13" id="KW-0862">Zinc</keyword>
<dbReference type="PANTHER" id="PTHR43096">
    <property type="entry name" value="DNAJ HOMOLOG 1, MITOCHONDRIAL-RELATED"/>
    <property type="match status" value="1"/>
</dbReference>
<feature type="repeat" description="CXXCXGXG motif" evidence="13">
    <location>
        <begin position="161"/>
        <end position="168"/>
    </location>
</feature>
<sequence length="390" mass="42759">MATQRDYYDILGVSKDASQAEIKKAYRKLSKKYHPDISDAPDAEEKFKEATEAYEVLSDEQKRAQYDQFGHAGAQGGFGGFGGGGQGSYQSYGGADFDDIFSQFFGGGSSFGGFGGFSSGQRRNPNAPRQGDDLQYTIDLSFKEAVFGVEKTIKYKREEECHVCNGKGAKPGTAAKRCQQCNGSGVVNQTRDTPFGRMQTQTTCPNCDGEGEIIEHKCDNCHGSGRETVTHTVKVNIPAGVDDGQSMRLADQGNAGYNRGPKGDLYVVFRVQESDIFDRRGADIYFEYPINFAQAALGDEVEIPTVHGKVKMKIPAGTQSGDNFRLRGKGVAKINSNSTGDQHVTVKVVTPKNLNDKQKEALRQFAQASGDNITEEEENFFEKLKNRFKD</sequence>
<proteinExistence type="inferred from homology"/>
<gene>
    <name evidence="13 17" type="primary">dnaJ</name>
    <name evidence="17" type="ORF">F6I03_01780</name>
</gene>
<feature type="binding site" evidence="13">
    <location>
        <position position="164"/>
    </location>
    <ligand>
        <name>Zn(2+)</name>
        <dbReference type="ChEBI" id="CHEBI:29105"/>
        <label>1</label>
    </ligand>
</feature>
<comment type="function">
    <text evidence="13">Participates actively in the response to hyperosmotic and heat shock by preventing the aggregation of stress-denatured proteins and by disaggregating proteins, also in an autonomous, DnaK-independent fashion. Unfolded proteins bind initially to DnaJ; upon interaction with the DnaJ-bound protein, DnaK hydrolyzes its bound ATP, resulting in the formation of a stable complex. GrpE releases ADP from DnaK; ATP binding to DnaK triggers the release of the substrate protein, thus completing the reaction cycle. Several rounds of ATP-dependent interactions between DnaJ, DnaK and GrpE are required for fully efficient folding. Also involved, together with DnaK and GrpE, in the DNA replication of plasmids through activation of initiation proteins.</text>
</comment>
<evidence type="ECO:0000256" key="1">
    <source>
        <dbReference type="ARBA" id="ARBA00004496"/>
    </source>
</evidence>
<dbReference type="FunFam" id="2.60.260.20:FF:000004">
    <property type="entry name" value="Molecular chaperone DnaJ"/>
    <property type="match status" value="1"/>
</dbReference>
<dbReference type="RefSeq" id="WP_070430686.1">
    <property type="nucleotide sequence ID" value="NZ_VYWO01000001.1"/>
</dbReference>
<dbReference type="STRING" id="119206.AWM72_08205"/>
<feature type="repeat" description="CXXCXGXG motif" evidence="13">
    <location>
        <begin position="204"/>
        <end position="211"/>
    </location>
</feature>
<evidence type="ECO:0000256" key="12">
    <source>
        <dbReference type="ARBA" id="ARBA00067609"/>
    </source>
</evidence>
<dbReference type="InterPro" id="IPR012724">
    <property type="entry name" value="DnaJ"/>
</dbReference>
<evidence type="ECO:0000256" key="3">
    <source>
        <dbReference type="ARBA" id="ARBA00022490"/>
    </source>
</evidence>
<evidence type="ECO:0000256" key="2">
    <source>
        <dbReference type="ARBA" id="ARBA00011738"/>
    </source>
</evidence>
<dbReference type="InterPro" id="IPR008971">
    <property type="entry name" value="HSP40/DnaJ_pept-bd"/>
</dbReference>
<dbReference type="PROSITE" id="PS51188">
    <property type="entry name" value="ZF_CR"/>
    <property type="match status" value="1"/>
</dbReference>
<feature type="binding site" evidence="13">
    <location>
        <position position="221"/>
    </location>
    <ligand>
        <name>Zn(2+)</name>
        <dbReference type="ChEBI" id="CHEBI:29105"/>
        <label>1</label>
    </ligand>
</feature>
<keyword evidence="9 13" id="KW-0346">Stress response</keyword>
<keyword evidence="6 13" id="KW-0677">Repeat</keyword>
<dbReference type="NCBIfam" id="TIGR02349">
    <property type="entry name" value="DnaJ_bact"/>
    <property type="match status" value="1"/>
</dbReference>
<feature type="binding site" evidence="13">
    <location>
        <position position="218"/>
    </location>
    <ligand>
        <name>Zn(2+)</name>
        <dbReference type="ChEBI" id="CHEBI:29105"/>
        <label>1</label>
    </ligand>
</feature>
<dbReference type="Proteomes" id="UP000327148">
    <property type="component" value="Unassembled WGS sequence"/>
</dbReference>
<keyword evidence="10 13" id="KW-0143">Chaperone</keyword>
<comment type="domain">
    <text evidence="13">The J domain is necessary and sufficient to stimulate DnaK ATPase activity. Zinc center 1 plays an important role in the autonomous, DnaK-independent chaperone activity of DnaJ. Zinc center 2 is essential for interaction with DnaK and for DnaJ activity.</text>
</comment>
<dbReference type="PROSITE" id="PS50076">
    <property type="entry name" value="DNAJ_2"/>
    <property type="match status" value="1"/>
</dbReference>
<dbReference type="InterPro" id="IPR036869">
    <property type="entry name" value="J_dom_sf"/>
</dbReference>
<dbReference type="EMBL" id="VYWO01000001">
    <property type="protein sequence ID" value="KAA9301962.1"/>
    <property type="molecule type" value="Genomic_DNA"/>
</dbReference>
<feature type="binding site" evidence="13">
    <location>
        <position position="161"/>
    </location>
    <ligand>
        <name>Zn(2+)</name>
        <dbReference type="ChEBI" id="CHEBI:29105"/>
        <label>1</label>
    </ligand>
</feature>
<dbReference type="GO" id="GO:0009408">
    <property type="term" value="P:response to heat"/>
    <property type="evidence" value="ECO:0007669"/>
    <property type="project" value="InterPro"/>
</dbReference>
<dbReference type="SUPFAM" id="SSF46565">
    <property type="entry name" value="Chaperone J-domain"/>
    <property type="match status" value="1"/>
</dbReference>
<keyword evidence="3 13" id="KW-0963">Cytoplasm</keyword>
<dbReference type="Pfam" id="PF00226">
    <property type="entry name" value="DnaJ"/>
    <property type="match status" value="1"/>
</dbReference>
<comment type="similarity">
    <text evidence="11 13">Belongs to the DnaJ family.</text>
</comment>
<evidence type="ECO:0000259" key="16">
    <source>
        <dbReference type="PROSITE" id="PS51188"/>
    </source>
</evidence>
<evidence type="ECO:0000313" key="17">
    <source>
        <dbReference type="EMBL" id="KAA9301962.1"/>
    </source>
</evidence>
<evidence type="ECO:0000256" key="7">
    <source>
        <dbReference type="ARBA" id="ARBA00022771"/>
    </source>
</evidence>
<comment type="cofactor">
    <cofactor evidence="13">
        <name>Zn(2+)</name>
        <dbReference type="ChEBI" id="CHEBI:29105"/>
    </cofactor>
    <text evidence="13">Binds 2 Zn(2+) ions per monomer.</text>
</comment>
<dbReference type="GO" id="GO:0005737">
    <property type="term" value="C:cytoplasm"/>
    <property type="evidence" value="ECO:0007669"/>
    <property type="project" value="UniProtKB-SubCell"/>
</dbReference>
<dbReference type="SUPFAM" id="SSF57938">
    <property type="entry name" value="DnaJ/Hsp40 cysteine-rich domain"/>
    <property type="match status" value="1"/>
</dbReference>
<reference evidence="17 18" key="1">
    <citation type="submission" date="2019-09" db="EMBL/GenBank/DDBJ databases">
        <title>Draft genome sequence assemblies of isolates from the urinary tract.</title>
        <authorList>
            <person name="Mores C.R."/>
            <person name="Putonti C."/>
            <person name="Wolfe A.J."/>
        </authorList>
    </citation>
    <scope>NUCLEOTIDE SEQUENCE [LARGE SCALE GENOMIC DNA]</scope>
    <source>
        <strain evidence="17 18">UMB623</strain>
    </source>
</reference>
<evidence type="ECO:0000256" key="14">
    <source>
        <dbReference type="PROSITE-ProRule" id="PRU00546"/>
    </source>
</evidence>
<dbReference type="Pfam" id="PF01556">
    <property type="entry name" value="DnaJ_C"/>
    <property type="match status" value="1"/>
</dbReference>
<dbReference type="PANTHER" id="PTHR43096:SF48">
    <property type="entry name" value="CHAPERONE PROTEIN DNAJ"/>
    <property type="match status" value="1"/>
</dbReference>
<dbReference type="InterPro" id="IPR001305">
    <property type="entry name" value="HSP_DnaJ_Cys-rich_dom"/>
</dbReference>
<feature type="binding site" evidence="13">
    <location>
        <position position="207"/>
    </location>
    <ligand>
        <name>Zn(2+)</name>
        <dbReference type="ChEBI" id="CHEBI:29105"/>
        <label>2</label>
    </ligand>
</feature>
<dbReference type="InterPro" id="IPR036410">
    <property type="entry name" value="HSP_DnaJ_Cys-rich_dom_sf"/>
</dbReference>
<dbReference type="Gene3D" id="1.10.287.110">
    <property type="entry name" value="DnaJ domain"/>
    <property type="match status" value="1"/>
</dbReference>
<dbReference type="NCBIfam" id="NF008035">
    <property type="entry name" value="PRK10767.1"/>
    <property type="match status" value="1"/>
</dbReference>
<dbReference type="Pfam" id="PF00684">
    <property type="entry name" value="DnaJ_CXXCXGXG"/>
    <property type="match status" value="1"/>
</dbReference>
<evidence type="ECO:0000256" key="10">
    <source>
        <dbReference type="ARBA" id="ARBA00023186"/>
    </source>
</evidence>
<dbReference type="SUPFAM" id="SSF49493">
    <property type="entry name" value="HSP40/DnaJ peptide-binding domain"/>
    <property type="match status" value="2"/>
</dbReference>
<dbReference type="GO" id="GO:0042026">
    <property type="term" value="P:protein refolding"/>
    <property type="evidence" value="ECO:0007669"/>
    <property type="project" value="TreeGrafter"/>
</dbReference>
<feature type="binding site" evidence="13">
    <location>
        <position position="178"/>
    </location>
    <ligand>
        <name>Zn(2+)</name>
        <dbReference type="ChEBI" id="CHEBI:29105"/>
        <label>2</label>
    </ligand>
</feature>
<evidence type="ECO:0000256" key="13">
    <source>
        <dbReference type="HAMAP-Rule" id="MF_01152"/>
    </source>
</evidence>
<protein>
    <recommendedName>
        <fullName evidence="12 13">Chaperone protein DnaJ</fullName>
    </recommendedName>
</protein>
<dbReference type="Gene3D" id="2.10.230.10">
    <property type="entry name" value="Heat shock protein DnaJ, cysteine-rich domain"/>
    <property type="match status" value="1"/>
</dbReference>
<dbReference type="OrthoDB" id="9779889at2"/>
<keyword evidence="4 13" id="KW-0235">DNA replication</keyword>
<comment type="subunit">
    <text evidence="2 13">Homodimer.</text>
</comment>
<accession>A0A5N1GME2</accession>
<comment type="subcellular location">
    <subcellularLocation>
        <location evidence="1 13">Cytoplasm</location>
    </subcellularLocation>
</comment>
<feature type="repeat" description="CXXCXGXG motif" evidence="13">
    <location>
        <begin position="178"/>
        <end position="185"/>
    </location>
</feature>
<dbReference type="HAMAP" id="MF_01152">
    <property type="entry name" value="DnaJ"/>
    <property type="match status" value="1"/>
</dbReference>
<dbReference type="CDD" id="cd10747">
    <property type="entry name" value="DnaJ_C"/>
    <property type="match status" value="1"/>
</dbReference>
<dbReference type="CDD" id="cd06257">
    <property type="entry name" value="DnaJ"/>
    <property type="match status" value="1"/>
</dbReference>
<evidence type="ECO:0000313" key="18">
    <source>
        <dbReference type="Proteomes" id="UP000327148"/>
    </source>
</evidence>
<dbReference type="Gene3D" id="2.60.260.20">
    <property type="entry name" value="Urease metallochaperone UreE, N-terminal domain"/>
    <property type="match status" value="2"/>
</dbReference>
<keyword evidence="7 13" id="KW-0863">Zinc-finger</keyword>
<dbReference type="InterPro" id="IPR002939">
    <property type="entry name" value="DnaJ_C"/>
</dbReference>
<feature type="binding site" evidence="13">
    <location>
        <position position="204"/>
    </location>
    <ligand>
        <name>Zn(2+)</name>
        <dbReference type="ChEBI" id="CHEBI:29105"/>
        <label>2</label>
    </ligand>
</feature>
<dbReference type="GO" id="GO:0008270">
    <property type="term" value="F:zinc ion binding"/>
    <property type="evidence" value="ECO:0007669"/>
    <property type="project" value="UniProtKB-UniRule"/>
</dbReference>
<feature type="binding site" evidence="13">
    <location>
        <position position="181"/>
    </location>
    <ligand>
        <name>Zn(2+)</name>
        <dbReference type="ChEBI" id="CHEBI:29105"/>
        <label>2</label>
    </ligand>
</feature>
<feature type="zinc finger region" description="CR-type" evidence="14">
    <location>
        <begin position="148"/>
        <end position="230"/>
    </location>
</feature>
<evidence type="ECO:0000259" key="15">
    <source>
        <dbReference type="PROSITE" id="PS50076"/>
    </source>
</evidence>
<evidence type="ECO:0000256" key="6">
    <source>
        <dbReference type="ARBA" id="ARBA00022737"/>
    </source>
</evidence>
<keyword evidence="5 13" id="KW-0479">Metal-binding</keyword>
<dbReference type="SMART" id="SM00271">
    <property type="entry name" value="DnaJ"/>
    <property type="match status" value="1"/>
</dbReference>
<dbReference type="GO" id="GO:0006260">
    <property type="term" value="P:DNA replication"/>
    <property type="evidence" value="ECO:0007669"/>
    <property type="project" value="UniProtKB-KW"/>
</dbReference>
<dbReference type="PROSITE" id="PS00636">
    <property type="entry name" value="DNAJ_1"/>
    <property type="match status" value="1"/>
</dbReference>
<dbReference type="GO" id="GO:0031072">
    <property type="term" value="F:heat shock protein binding"/>
    <property type="evidence" value="ECO:0007669"/>
    <property type="project" value="InterPro"/>
</dbReference>
<feature type="repeat" description="CXXCXGXG motif" evidence="13">
    <location>
        <begin position="218"/>
        <end position="225"/>
    </location>
</feature>
<feature type="domain" description="CR-type" evidence="16">
    <location>
        <begin position="148"/>
        <end position="230"/>
    </location>
</feature>
<evidence type="ECO:0000256" key="8">
    <source>
        <dbReference type="ARBA" id="ARBA00022833"/>
    </source>
</evidence>
<dbReference type="InterPro" id="IPR001623">
    <property type="entry name" value="DnaJ_domain"/>
</dbReference>
<organism evidence="17 18">
    <name type="scientific">Aerococcus sanguinicola</name>
    <dbReference type="NCBI Taxonomy" id="119206"/>
    <lineage>
        <taxon>Bacteria</taxon>
        <taxon>Bacillati</taxon>
        <taxon>Bacillota</taxon>
        <taxon>Bacilli</taxon>
        <taxon>Lactobacillales</taxon>
        <taxon>Aerococcaceae</taxon>
        <taxon>Aerococcus</taxon>
    </lineage>
</organism>
<dbReference type="FunFam" id="1.10.287.110:FF:000031">
    <property type="entry name" value="Molecular chaperone DnaJ"/>
    <property type="match status" value="1"/>
</dbReference>
<dbReference type="GO" id="GO:0051082">
    <property type="term" value="F:unfolded protein binding"/>
    <property type="evidence" value="ECO:0007669"/>
    <property type="project" value="UniProtKB-UniRule"/>
</dbReference>
<name>A0A5N1GME2_9LACT</name>
<dbReference type="AlphaFoldDB" id="A0A5N1GME2"/>
<evidence type="ECO:0000256" key="4">
    <source>
        <dbReference type="ARBA" id="ARBA00022705"/>
    </source>
</evidence>
<dbReference type="CDD" id="cd10719">
    <property type="entry name" value="DnaJ_zf"/>
    <property type="match status" value="1"/>
</dbReference>
<dbReference type="GO" id="GO:0005524">
    <property type="term" value="F:ATP binding"/>
    <property type="evidence" value="ECO:0007669"/>
    <property type="project" value="InterPro"/>
</dbReference>
<dbReference type="FunFam" id="2.10.230.10:FF:000002">
    <property type="entry name" value="Molecular chaperone DnaJ"/>
    <property type="match status" value="1"/>
</dbReference>
<evidence type="ECO:0000256" key="5">
    <source>
        <dbReference type="ARBA" id="ARBA00022723"/>
    </source>
</evidence>
<evidence type="ECO:0000256" key="9">
    <source>
        <dbReference type="ARBA" id="ARBA00023016"/>
    </source>
</evidence>
<dbReference type="PRINTS" id="PR00625">
    <property type="entry name" value="JDOMAIN"/>
</dbReference>